<feature type="compositionally biased region" description="Basic and acidic residues" evidence="1">
    <location>
        <begin position="84"/>
        <end position="96"/>
    </location>
</feature>
<feature type="region of interest" description="Disordered" evidence="1">
    <location>
        <begin position="287"/>
        <end position="317"/>
    </location>
</feature>
<dbReference type="OrthoDB" id="20109at2759"/>
<dbReference type="InterPro" id="IPR013241">
    <property type="entry name" value="RNase_P_Pop3"/>
</dbReference>
<dbReference type="FunCoup" id="A0A409VLP7">
    <property type="interactions" value="57"/>
</dbReference>
<sequence length="317" mass="35636">MSNKIVRTLSQPSNRANQRDGKEKKVVFKGVVDSPFRILWPSVPLNLQNALLTYIAEKLEGASDHHFSRCSLGRKRKRTAKVLEDSLKRKQAKVDSEVPEDPEDGRNLPSIPNPSQVAAPNTQFPVNIDQANSSNFHEPPLMLRHMIYGINEVTKRLETQTQNARHVAIVDGSEPLTLMKYVFVCRADVDPPLLIDHLPHLVAAYNSTCLRNPIKLVALPQGAELLLAQKLGIRRVTVMTIDNEYKDQQLTSMLEQVPTLTASWLSQTKTTTMPLIATHIKHVRTTAPRDMKAAKDLRVQQKSEAKKKKTLLKKGRA</sequence>
<dbReference type="GO" id="GO:0006364">
    <property type="term" value="P:rRNA processing"/>
    <property type="evidence" value="ECO:0007669"/>
    <property type="project" value="InterPro"/>
</dbReference>
<dbReference type="GO" id="GO:0004526">
    <property type="term" value="F:ribonuclease P activity"/>
    <property type="evidence" value="ECO:0007669"/>
    <property type="project" value="TreeGrafter"/>
</dbReference>
<proteinExistence type="predicted"/>
<evidence type="ECO:0000313" key="3">
    <source>
        <dbReference type="Proteomes" id="UP000283269"/>
    </source>
</evidence>
<name>A0A409VLP7_PSICY</name>
<protein>
    <submittedName>
        <fullName evidence="2">Uncharacterized protein</fullName>
    </submittedName>
</protein>
<dbReference type="GO" id="GO:0000172">
    <property type="term" value="C:ribonuclease MRP complex"/>
    <property type="evidence" value="ECO:0007669"/>
    <property type="project" value="TreeGrafter"/>
</dbReference>
<reference evidence="2 3" key="1">
    <citation type="journal article" date="2018" name="Evol. Lett.">
        <title>Horizontal gene cluster transfer increased hallucinogenic mushroom diversity.</title>
        <authorList>
            <person name="Reynolds H.T."/>
            <person name="Vijayakumar V."/>
            <person name="Gluck-Thaler E."/>
            <person name="Korotkin H.B."/>
            <person name="Matheny P.B."/>
            <person name="Slot J.C."/>
        </authorList>
    </citation>
    <scope>NUCLEOTIDE SEQUENCE [LARGE SCALE GENOMIC DNA]</scope>
    <source>
        <strain evidence="2 3">2631</strain>
    </source>
</reference>
<keyword evidence="3" id="KW-1185">Reference proteome</keyword>
<dbReference type="GO" id="GO:0005829">
    <property type="term" value="C:cytosol"/>
    <property type="evidence" value="ECO:0007669"/>
    <property type="project" value="TreeGrafter"/>
</dbReference>
<comment type="caution">
    <text evidence="2">The sequence shown here is derived from an EMBL/GenBank/DDBJ whole genome shotgun (WGS) entry which is preliminary data.</text>
</comment>
<dbReference type="InParanoid" id="A0A409VLP7"/>
<feature type="compositionally biased region" description="Polar residues" evidence="1">
    <location>
        <begin position="1"/>
        <end position="16"/>
    </location>
</feature>
<evidence type="ECO:0000256" key="1">
    <source>
        <dbReference type="SAM" id="MobiDB-lite"/>
    </source>
</evidence>
<feature type="region of interest" description="Disordered" evidence="1">
    <location>
        <begin position="1"/>
        <end position="22"/>
    </location>
</feature>
<dbReference type="STRING" id="93625.A0A409VLP7"/>
<dbReference type="Proteomes" id="UP000283269">
    <property type="component" value="Unassembled WGS sequence"/>
</dbReference>
<dbReference type="PANTHER" id="PTHR28272">
    <property type="entry name" value="RIBONUCLEASES P/MRP PROTEIN SUBUNIT POP3"/>
    <property type="match status" value="1"/>
</dbReference>
<gene>
    <name evidence="2" type="ORF">CVT25_005759</name>
</gene>
<dbReference type="Gene3D" id="3.30.1330.30">
    <property type="match status" value="1"/>
</dbReference>
<evidence type="ECO:0000313" key="2">
    <source>
        <dbReference type="EMBL" id="PPQ67158.1"/>
    </source>
</evidence>
<feature type="region of interest" description="Disordered" evidence="1">
    <location>
        <begin position="84"/>
        <end position="121"/>
    </location>
</feature>
<dbReference type="GO" id="GO:0000171">
    <property type="term" value="F:ribonuclease MRP activity"/>
    <property type="evidence" value="ECO:0007669"/>
    <property type="project" value="TreeGrafter"/>
</dbReference>
<dbReference type="InterPro" id="IPR029064">
    <property type="entry name" value="Ribosomal_eL30-like_sf"/>
</dbReference>
<dbReference type="GO" id="GO:0005655">
    <property type="term" value="C:nucleolar ribonuclease P complex"/>
    <property type="evidence" value="ECO:0007669"/>
    <property type="project" value="TreeGrafter"/>
</dbReference>
<feature type="compositionally biased region" description="Basic residues" evidence="1">
    <location>
        <begin position="305"/>
        <end position="317"/>
    </location>
</feature>
<dbReference type="PANTHER" id="PTHR28272:SF1">
    <property type="entry name" value="RIBONUCLEASES P_MRP PROTEIN SUBUNIT POP3"/>
    <property type="match status" value="1"/>
</dbReference>
<dbReference type="GO" id="GO:0008033">
    <property type="term" value="P:tRNA processing"/>
    <property type="evidence" value="ECO:0007669"/>
    <property type="project" value="InterPro"/>
</dbReference>
<dbReference type="Pfam" id="PF08228">
    <property type="entry name" value="RNase_P_pop3"/>
    <property type="match status" value="1"/>
</dbReference>
<dbReference type="GO" id="GO:0034965">
    <property type="term" value="P:intronic box C/D snoRNA processing"/>
    <property type="evidence" value="ECO:0007669"/>
    <property type="project" value="TreeGrafter"/>
</dbReference>
<dbReference type="EMBL" id="NHYD01003976">
    <property type="protein sequence ID" value="PPQ67158.1"/>
    <property type="molecule type" value="Genomic_DNA"/>
</dbReference>
<feature type="compositionally biased region" description="Basic and acidic residues" evidence="1">
    <location>
        <begin position="287"/>
        <end position="304"/>
    </location>
</feature>
<organism evidence="2 3">
    <name type="scientific">Psilocybe cyanescens</name>
    <dbReference type="NCBI Taxonomy" id="93625"/>
    <lineage>
        <taxon>Eukaryota</taxon>
        <taxon>Fungi</taxon>
        <taxon>Dikarya</taxon>
        <taxon>Basidiomycota</taxon>
        <taxon>Agaricomycotina</taxon>
        <taxon>Agaricomycetes</taxon>
        <taxon>Agaricomycetidae</taxon>
        <taxon>Agaricales</taxon>
        <taxon>Agaricineae</taxon>
        <taxon>Strophariaceae</taxon>
        <taxon>Psilocybe</taxon>
    </lineage>
</organism>
<dbReference type="AlphaFoldDB" id="A0A409VLP7"/>
<accession>A0A409VLP7</accession>